<keyword evidence="5" id="KW-0411">Iron-sulfur</keyword>
<evidence type="ECO:0000313" key="7">
    <source>
        <dbReference type="Proteomes" id="UP000190166"/>
    </source>
</evidence>
<keyword evidence="4" id="KW-0408">Iron</keyword>
<evidence type="ECO:0000256" key="2">
    <source>
        <dbReference type="ARBA" id="ARBA00022723"/>
    </source>
</evidence>
<keyword evidence="7" id="KW-1185">Reference proteome</keyword>
<dbReference type="InterPro" id="IPR039650">
    <property type="entry name" value="HdrA-like"/>
</dbReference>
<sequence>MIKSGETNSRSFPGIALNADLVITGGGLSGVCCAITAARQGLKVVLVQDRPVLGGNSSSEIRLWILGATSHMGNNNRWAREGGLVDEILVENTYRNPEGNPIIFDMVLLDKVKKEPNITLLLNTAVYAVEKKDATTVSSVKAFCSQNQKEYLLSAPLFCDASGDGVVGFLSGAAFRMGAESREEFGEKFAPSATYGELLGHTLYFYSKDTGKPVTFIPPEFALKDITKIPRFKTFNAKDFGCRLWWVEYGGRLDTVHDTEDIKWELWKVIYGVWDYIKNSGDFPEATTLTLEWVGAIPGKRESRRFEGDYMMKQQDVIEQRTHEDAVAFGGWSVDLHPADGVFSEKPGCNQWHSKGIYQIPYRSLYSKNITNLFLAGRIISASHVAFASTRVMATAAYVSQAVGVAAAVCKEKNILPADIFNKGYITTLQQRLLKTGQYVPGLVLKDSQDLVQSAVITASSELVFKEFPGKPLLKPLTLSVAQMLPLQKGEVAPFVFHADATGNTELEVELRVSSKPGNYTPDITLAKQTIPLHPGRNCVDLRFNTSIENTAYAFVTFMKNPAVELHFTEKRVTGMLSVFNSVNKAVSNYGKQTPPEDIGMEAFEFWCPQRRPEGHNIDLKYHQGINLFQAENIRNGTDRPTSAPNAWVADWNDPQPRLTLKWTAPQQISTIDLFLDTDYDHPMESVLMSHPETVMPFCVRHYRIKDAAGNIVAEKKDNYQTHNRIQLEQPVITDTLIIELEHPSANVPAALFAVRCY</sequence>
<keyword evidence="1" id="KW-0004">4Fe-4S</keyword>
<dbReference type="AlphaFoldDB" id="A0A1T5PAE5"/>
<accession>A0A1T5PAE5</accession>
<dbReference type="STRING" id="393003.SAMN05660461_5244"/>
<gene>
    <name evidence="6" type="ORF">SAMN05660461_5244</name>
</gene>
<evidence type="ECO:0000256" key="3">
    <source>
        <dbReference type="ARBA" id="ARBA00023002"/>
    </source>
</evidence>
<evidence type="ECO:0000256" key="5">
    <source>
        <dbReference type="ARBA" id="ARBA00023014"/>
    </source>
</evidence>
<keyword evidence="3" id="KW-0560">Oxidoreductase</keyword>
<dbReference type="SUPFAM" id="SSF51905">
    <property type="entry name" value="FAD/NAD(P)-binding domain"/>
    <property type="match status" value="1"/>
</dbReference>
<keyword evidence="2" id="KW-0479">Metal-binding</keyword>
<organism evidence="6 7">
    <name type="scientific">Chitinophaga ginsengisegetis</name>
    <dbReference type="NCBI Taxonomy" id="393003"/>
    <lineage>
        <taxon>Bacteria</taxon>
        <taxon>Pseudomonadati</taxon>
        <taxon>Bacteroidota</taxon>
        <taxon>Chitinophagia</taxon>
        <taxon>Chitinophagales</taxon>
        <taxon>Chitinophagaceae</taxon>
        <taxon>Chitinophaga</taxon>
    </lineage>
</organism>
<evidence type="ECO:0000256" key="1">
    <source>
        <dbReference type="ARBA" id="ARBA00022485"/>
    </source>
</evidence>
<protein>
    <submittedName>
        <fullName evidence="6">FAD dependent oxidoreductase</fullName>
    </submittedName>
</protein>
<name>A0A1T5PAE5_9BACT</name>
<dbReference type="EMBL" id="FUZZ01000005">
    <property type="protein sequence ID" value="SKD09358.1"/>
    <property type="molecule type" value="Genomic_DNA"/>
</dbReference>
<dbReference type="PANTHER" id="PTHR43498:SF1">
    <property type="entry name" value="COB--COM HETERODISULFIDE REDUCTASE IRON-SULFUR SUBUNIT A"/>
    <property type="match status" value="1"/>
</dbReference>
<dbReference type="Proteomes" id="UP000190166">
    <property type="component" value="Unassembled WGS sequence"/>
</dbReference>
<dbReference type="Gene3D" id="3.50.50.60">
    <property type="entry name" value="FAD/NAD(P)-binding domain"/>
    <property type="match status" value="1"/>
</dbReference>
<proteinExistence type="predicted"/>
<reference evidence="6 7" key="1">
    <citation type="submission" date="2017-02" db="EMBL/GenBank/DDBJ databases">
        <authorList>
            <person name="Peterson S.W."/>
        </authorList>
    </citation>
    <scope>NUCLEOTIDE SEQUENCE [LARGE SCALE GENOMIC DNA]</scope>
    <source>
        <strain evidence="6 7">DSM 18108</strain>
    </source>
</reference>
<dbReference type="PANTHER" id="PTHR43498">
    <property type="entry name" value="FERREDOXIN:COB-COM HETERODISULFIDE REDUCTASE SUBUNIT A"/>
    <property type="match status" value="1"/>
</dbReference>
<dbReference type="RefSeq" id="WP_079472528.1">
    <property type="nucleotide sequence ID" value="NZ_FUZZ01000005.1"/>
</dbReference>
<evidence type="ECO:0000256" key="4">
    <source>
        <dbReference type="ARBA" id="ARBA00023004"/>
    </source>
</evidence>
<dbReference type="GO" id="GO:0051539">
    <property type="term" value="F:4 iron, 4 sulfur cluster binding"/>
    <property type="evidence" value="ECO:0007669"/>
    <property type="project" value="UniProtKB-KW"/>
</dbReference>
<dbReference type="GO" id="GO:0046872">
    <property type="term" value="F:metal ion binding"/>
    <property type="evidence" value="ECO:0007669"/>
    <property type="project" value="UniProtKB-KW"/>
</dbReference>
<dbReference type="InterPro" id="IPR036188">
    <property type="entry name" value="FAD/NAD-bd_sf"/>
</dbReference>
<evidence type="ECO:0000313" key="6">
    <source>
        <dbReference type="EMBL" id="SKD09358.1"/>
    </source>
</evidence>
<dbReference type="Pfam" id="PF12831">
    <property type="entry name" value="FAD_oxidored"/>
    <property type="match status" value="1"/>
</dbReference>
<dbReference type="GO" id="GO:0016491">
    <property type="term" value="F:oxidoreductase activity"/>
    <property type="evidence" value="ECO:0007669"/>
    <property type="project" value="UniProtKB-KW"/>
</dbReference>